<dbReference type="GO" id="GO:0003723">
    <property type="term" value="F:RNA binding"/>
    <property type="evidence" value="ECO:0007669"/>
    <property type="project" value="InterPro"/>
</dbReference>
<keyword evidence="3" id="KW-0805">Transcription regulation</keyword>
<dbReference type="GO" id="GO:0016301">
    <property type="term" value="F:kinase activity"/>
    <property type="evidence" value="ECO:0007669"/>
    <property type="project" value="UniProtKB-KW"/>
</dbReference>
<keyword evidence="4" id="KW-0804">Transcription</keyword>
<dbReference type="SMART" id="SM00065">
    <property type="entry name" value="GAF"/>
    <property type="match status" value="1"/>
</dbReference>
<evidence type="ECO:0000256" key="4">
    <source>
        <dbReference type="ARBA" id="ARBA00023163"/>
    </source>
</evidence>
<dbReference type="Pfam" id="PF13185">
    <property type="entry name" value="GAF_2"/>
    <property type="match status" value="1"/>
</dbReference>
<dbReference type="Gene3D" id="1.10.10.10">
    <property type="entry name" value="Winged helix-like DNA-binding domain superfamily/Winged helix DNA-binding domain"/>
    <property type="match status" value="1"/>
</dbReference>
<protein>
    <submittedName>
        <fullName evidence="6">Histidine kinase</fullName>
    </submittedName>
</protein>
<proteinExistence type="predicted"/>
<dbReference type="SUPFAM" id="SSF52172">
    <property type="entry name" value="CheY-like"/>
    <property type="match status" value="1"/>
</dbReference>
<dbReference type="SUPFAM" id="SSF55781">
    <property type="entry name" value="GAF domain-like"/>
    <property type="match status" value="1"/>
</dbReference>
<dbReference type="InterPro" id="IPR003018">
    <property type="entry name" value="GAF"/>
</dbReference>
<sequence length="261" mass="28085">MTCPEVGAAYCRCGRHLDIPRLILHSEPNLNELAVVFGRVRGLLLTEETVQHAVDLLAEAARDLIPGAVGAGVSLIHRGERTSTGATDTLVRRADELQYEFSEGPCLTAWSRSAPVRADDTTAADQLWPRWARAAAAMGVRSCQSVPLIQGSTTIGAMKVYSTRAGAFDEATERALTRFAVPAAALLSHVQTTETPHQIRSELATALQMRDRIGMAKGILMAQLGIDDRSAFRELVSRAEQARRSVADVAVELTGGTARTP</sequence>
<dbReference type="SMART" id="SM01012">
    <property type="entry name" value="ANTAR"/>
    <property type="match status" value="1"/>
</dbReference>
<dbReference type="Gene3D" id="3.30.450.40">
    <property type="match status" value="1"/>
</dbReference>
<dbReference type="InterPro" id="IPR036388">
    <property type="entry name" value="WH-like_DNA-bd_sf"/>
</dbReference>
<dbReference type="PROSITE" id="PS50921">
    <property type="entry name" value="ANTAR"/>
    <property type="match status" value="1"/>
</dbReference>
<gene>
    <name evidence="6" type="ORF">CVO76_13135</name>
</gene>
<dbReference type="EMBL" id="CP024915">
    <property type="protein sequence ID" value="AUZ88476.1"/>
    <property type="molecule type" value="Genomic_DNA"/>
</dbReference>
<evidence type="ECO:0000256" key="3">
    <source>
        <dbReference type="ARBA" id="ARBA00023015"/>
    </source>
</evidence>
<dbReference type="InterPro" id="IPR011006">
    <property type="entry name" value="CheY-like_superfamily"/>
</dbReference>
<evidence type="ECO:0000259" key="5">
    <source>
        <dbReference type="PROSITE" id="PS50921"/>
    </source>
</evidence>
<dbReference type="Proteomes" id="UP000239187">
    <property type="component" value="Chromosome"/>
</dbReference>
<keyword evidence="1" id="KW-0808">Transferase</keyword>
<dbReference type="AlphaFoldDB" id="A0A2L0UGW7"/>
<evidence type="ECO:0000313" key="6">
    <source>
        <dbReference type="EMBL" id="AUZ88476.1"/>
    </source>
</evidence>
<keyword evidence="2 6" id="KW-0418">Kinase</keyword>
<dbReference type="Pfam" id="PF03861">
    <property type="entry name" value="ANTAR"/>
    <property type="match status" value="1"/>
</dbReference>
<dbReference type="InterPro" id="IPR012074">
    <property type="entry name" value="GAF_ANTAR"/>
</dbReference>
<accession>A0A2L0UGW7</accession>
<evidence type="ECO:0000256" key="1">
    <source>
        <dbReference type="ARBA" id="ARBA00022679"/>
    </source>
</evidence>
<name>A0A2L0UGW7_9MICC</name>
<evidence type="ECO:0000256" key="2">
    <source>
        <dbReference type="ARBA" id="ARBA00022777"/>
    </source>
</evidence>
<dbReference type="InterPro" id="IPR005561">
    <property type="entry name" value="ANTAR"/>
</dbReference>
<feature type="domain" description="ANTAR" evidence="5">
    <location>
        <begin position="193"/>
        <end position="254"/>
    </location>
</feature>
<organism evidence="6 7">
    <name type="scientific">Arthrobacter agilis</name>
    <dbReference type="NCBI Taxonomy" id="37921"/>
    <lineage>
        <taxon>Bacteria</taxon>
        <taxon>Bacillati</taxon>
        <taxon>Actinomycetota</taxon>
        <taxon>Actinomycetes</taxon>
        <taxon>Micrococcales</taxon>
        <taxon>Micrococcaceae</taxon>
        <taxon>Arthrobacter</taxon>
    </lineage>
</organism>
<dbReference type="PIRSF" id="PIRSF036625">
    <property type="entry name" value="GAF_ANTAR"/>
    <property type="match status" value="1"/>
</dbReference>
<dbReference type="InterPro" id="IPR029016">
    <property type="entry name" value="GAF-like_dom_sf"/>
</dbReference>
<evidence type="ECO:0000313" key="7">
    <source>
        <dbReference type="Proteomes" id="UP000239187"/>
    </source>
</evidence>
<reference evidence="6 7" key="1">
    <citation type="submission" date="2017-11" db="EMBL/GenBank/DDBJ databases">
        <title>Draft genome of Arthrobacter agilis strain UMCV2, a plant growth-promoting rhizobacterium and biocontrol capacity of phytopathogenic fungi.</title>
        <authorList>
            <person name="Martinez-Camara R."/>
            <person name="Santoyo G."/>
            <person name="Moreno-Hagelsieb G."/>
            <person name="Valencia-Cantero E."/>
        </authorList>
    </citation>
    <scope>NUCLEOTIDE SEQUENCE [LARGE SCALE GENOMIC DNA]</scope>
    <source>
        <strain evidence="6 7">UMCV2</strain>
    </source>
</reference>